<keyword evidence="3" id="KW-1185">Reference proteome</keyword>
<proteinExistence type="predicted"/>
<dbReference type="STRING" id="30019.A0A0M5J5V6"/>
<keyword evidence="1" id="KW-0732">Signal</keyword>
<dbReference type="AlphaFoldDB" id="A0A0M5J5V6"/>
<evidence type="ECO:0000313" key="3">
    <source>
        <dbReference type="Proteomes" id="UP000494163"/>
    </source>
</evidence>
<dbReference type="OMA" id="VKGFNCI"/>
<feature type="chain" id="PRO_5005803567" evidence="1">
    <location>
        <begin position="20"/>
        <end position="208"/>
    </location>
</feature>
<dbReference type="Proteomes" id="UP000494163">
    <property type="component" value="Chromosome X"/>
</dbReference>
<dbReference type="EMBL" id="CP012528">
    <property type="protein sequence ID" value="ALC48468.1"/>
    <property type="molecule type" value="Genomic_DNA"/>
</dbReference>
<name>A0A0M5J5V6_DROBS</name>
<dbReference type="OrthoDB" id="7972585at2759"/>
<sequence>MKFTLFALFAAVCVLSVNAGTFQPLAQAPDVGMEFAPNDLSDDEFINFEPEFGSFFSTTWWVIKACLRTVKGFNCLIKWVIGIKASALQYAADITGCGIAATQDVTNLINANLKIITTCNNIINYQENICSSTQNEEKPSITSNCGGKVLYSVFTLYKQTKTAIALGKKITKTGSNAGTCVVNATNTLTNYYTQFPANIKLCSQLSKN</sequence>
<reference evidence="2 3" key="1">
    <citation type="submission" date="2015-08" db="EMBL/GenBank/DDBJ databases">
        <title>Ancestral chromatin configuration constrains chromatin evolution on differentiating sex chromosomes in Drosophila.</title>
        <authorList>
            <person name="Zhou Q."/>
            <person name="Bachtrog D."/>
        </authorList>
    </citation>
    <scope>NUCLEOTIDE SEQUENCE [LARGE SCALE GENOMIC DNA]</scope>
    <source>
        <tissue evidence="2">Whole larvae</tissue>
    </source>
</reference>
<gene>
    <name evidence="2" type="ORF">Dbus_chrXg324</name>
</gene>
<accession>A0A0M5J5V6</accession>
<organism evidence="2 3">
    <name type="scientific">Drosophila busckii</name>
    <name type="common">Fruit fly</name>
    <dbReference type="NCBI Taxonomy" id="30019"/>
    <lineage>
        <taxon>Eukaryota</taxon>
        <taxon>Metazoa</taxon>
        <taxon>Ecdysozoa</taxon>
        <taxon>Arthropoda</taxon>
        <taxon>Hexapoda</taxon>
        <taxon>Insecta</taxon>
        <taxon>Pterygota</taxon>
        <taxon>Neoptera</taxon>
        <taxon>Endopterygota</taxon>
        <taxon>Diptera</taxon>
        <taxon>Brachycera</taxon>
        <taxon>Muscomorpha</taxon>
        <taxon>Ephydroidea</taxon>
        <taxon>Drosophilidae</taxon>
        <taxon>Drosophila</taxon>
    </lineage>
</organism>
<feature type="signal peptide" evidence="1">
    <location>
        <begin position="1"/>
        <end position="19"/>
    </location>
</feature>
<evidence type="ECO:0000313" key="2">
    <source>
        <dbReference type="EMBL" id="ALC48468.1"/>
    </source>
</evidence>
<evidence type="ECO:0000256" key="1">
    <source>
        <dbReference type="SAM" id="SignalP"/>
    </source>
</evidence>
<protein>
    <submittedName>
        <fullName evidence="2">CG8661</fullName>
    </submittedName>
</protein>